<dbReference type="Proteomes" id="UP000537729">
    <property type="component" value="Unassembled WGS sequence"/>
</dbReference>
<name>A0A0R3BCQ0_PSEVE</name>
<evidence type="ECO:0000313" key="6">
    <source>
        <dbReference type="Proteomes" id="UP000298274"/>
    </source>
</evidence>
<dbReference type="AlphaFoldDB" id="A0A0R3BCQ0"/>
<evidence type="ECO:0000256" key="1">
    <source>
        <dbReference type="SAM" id="SignalP"/>
    </source>
</evidence>
<reference evidence="7 8" key="2">
    <citation type="journal article" date="2020" name="Front. Microbiol.">
        <title>Genetic Organization of the aprX-lipA2 Operon Affects the Proteolytic Potential of Pseudomonas Species in Milk.</title>
        <authorList>
            <person name="Maier C."/>
            <person name="Huptas C."/>
            <person name="von Neubeck M."/>
            <person name="Scherer S."/>
            <person name="Wenning M."/>
            <person name="Lucking G."/>
        </authorList>
    </citation>
    <scope>NUCLEOTIDE SEQUENCE [LARGE SCALE GENOMIC DNA]</scope>
    <source>
        <strain evidence="4 7">DSM 16272</strain>
        <strain evidence="3 8">WS 4671</strain>
    </source>
</reference>
<dbReference type="EMBL" id="JAEILD010000080">
    <property type="protein sequence ID" value="MBI6650542.1"/>
    <property type="molecule type" value="Genomic_DNA"/>
</dbReference>
<proteinExistence type="predicted"/>
<dbReference type="Proteomes" id="UP000298274">
    <property type="component" value="Chromosome"/>
</dbReference>
<reference evidence="5" key="3">
    <citation type="submission" date="2020-01" db="EMBL/GenBank/DDBJ databases">
        <title>Complete genome sequence of Pseudomonas veronii strain PVy, a versatile degrader capable of using multiple contaminants as sole carbon sources.</title>
        <authorList>
            <person name="Lopez-Echartea E."/>
            <person name="Ridl J."/>
            <person name="Pajer P."/>
            <person name="Strejcek M."/>
            <person name="Suman J."/>
            <person name="Uhlik O."/>
        </authorList>
    </citation>
    <scope>NUCLEOTIDE SEQUENCE</scope>
    <source>
        <strain evidence="5">Pvy</strain>
    </source>
</reference>
<sequence length="209" mass="22065">MKKPLAAFTAVIALVGSGMTFAASTVELTVKGVITPSACTPTLSASGVVDHGKVSVKDLNLDSPTSLPTARLQLNVDCEAATLFALRTTDNRAGSSIYGFGYGLGLINNLQKIGTFWLSLRNPVADNVAVEPIESLDGVSWQAIDDVVWQNPYMAAFGDRSNGQDPKPIPIKNVISELVIDTQIAAANSLDLSNEVLIDGSATIEVKYL</sequence>
<evidence type="ECO:0000313" key="8">
    <source>
        <dbReference type="Proteomes" id="UP000552560"/>
    </source>
</evidence>
<evidence type="ECO:0000313" key="4">
    <source>
        <dbReference type="EMBL" id="NMY12605.1"/>
    </source>
</evidence>
<organism evidence="3 8">
    <name type="scientific">Pseudomonas veronii</name>
    <dbReference type="NCBI Taxonomy" id="76761"/>
    <lineage>
        <taxon>Bacteria</taxon>
        <taxon>Pseudomonadati</taxon>
        <taxon>Pseudomonadota</taxon>
        <taxon>Gammaproteobacteria</taxon>
        <taxon>Pseudomonadales</taxon>
        <taxon>Pseudomonadaceae</taxon>
        <taxon>Pseudomonas</taxon>
    </lineage>
</organism>
<protein>
    <submittedName>
        <fullName evidence="3">DUF1120 domain-containing protein</fullName>
    </submittedName>
</protein>
<dbReference type="Proteomes" id="UP000552560">
    <property type="component" value="Unassembled WGS sequence"/>
</dbReference>
<dbReference type="RefSeq" id="WP_017848664.1">
    <property type="nucleotide sequence ID" value="NZ_CBDFBJ010000216.1"/>
</dbReference>
<evidence type="ECO:0000313" key="9">
    <source>
        <dbReference type="Proteomes" id="UP000614123"/>
    </source>
</evidence>
<dbReference type="Proteomes" id="UP000614123">
    <property type="component" value="Unassembled WGS sequence"/>
</dbReference>
<feature type="chain" id="PRO_5044546402" evidence="1">
    <location>
        <begin position="23"/>
        <end position="209"/>
    </location>
</feature>
<keyword evidence="9" id="KW-1185">Reference proteome</keyword>
<dbReference type="EMBL" id="CP039631">
    <property type="protein sequence ID" value="QCG64612.1"/>
    <property type="molecule type" value="Genomic_DNA"/>
</dbReference>
<dbReference type="OrthoDB" id="6602106at2"/>
<dbReference type="GeneID" id="47554565"/>
<dbReference type="EMBL" id="JAAQWG010000063">
    <property type="protein sequence ID" value="NMY12605.1"/>
    <property type="molecule type" value="Genomic_DNA"/>
</dbReference>
<evidence type="ECO:0000313" key="7">
    <source>
        <dbReference type="Proteomes" id="UP000537729"/>
    </source>
</evidence>
<keyword evidence="1" id="KW-0732">Signal</keyword>
<evidence type="ECO:0000313" key="5">
    <source>
        <dbReference type="EMBL" id="QCG64612.1"/>
    </source>
</evidence>
<dbReference type="KEGG" id="pvr:PverR02_05350"/>
<dbReference type="InterPro" id="IPR010546">
    <property type="entry name" value="DUF1120"/>
</dbReference>
<reference evidence="6" key="1">
    <citation type="submission" date="2019-04" db="EMBL/GenBank/DDBJ databases">
        <title>Complete genome sequence of Pseudomonas veronii strain PVy, a versatile degrader capable of using multiple contaminants as sole carbon sources.</title>
        <authorList>
            <person name="Lopez-Echartea E."/>
            <person name="Ridl J."/>
            <person name="Pajer P."/>
            <person name="Strejcek M."/>
            <person name="Suman J."/>
            <person name="Uhlik O."/>
        </authorList>
    </citation>
    <scope>NUCLEOTIDE SEQUENCE [LARGE SCALE GENOMIC DNA]</scope>
    <source>
        <strain evidence="6">Pvy</strain>
    </source>
</reference>
<dbReference type="EMBL" id="JAAQWE010000004">
    <property type="protein sequence ID" value="NMX96236.1"/>
    <property type="molecule type" value="Genomic_DNA"/>
</dbReference>
<reference evidence="2 9" key="4">
    <citation type="submission" date="2020-12" db="EMBL/GenBank/DDBJ databases">
        <title>Comparative genomic insights into the epidemiology and virulence of plant pathogenic Pseudomonads from Turkey.</title>
        <authorList>
            <person name="Dillon M."/>
            <person name="Ruiz-Bedoya T."/>
            <person name="Bendalovic-Torma C."/>
            <person name="Guttman K.M."/>
            <person name="Kwak H."/>
            <person name="Middleton M.A."/>
            <person name="Wang P.W."/>
            <person name="Horuz S."/>
            <person name="Aysan Y."/>
            <person name="Guttman D.S."/>
        </authorList>
    </citation>
    <scope>NUCLEOTIDE SEQUENCE [LARGE SCALE GENOMIC DNA]</scope>
    <source>
        <strain evidence="2 9">S4_EA_3a</strain>
    </source>
</reference>
<evidence type="ECO:0000313" key="3">
    <source>
        <dbReference type="EMBL" id="NMX96236.1"/>
    </source>
</evidence>
<gene>
    <name evidence="5" type="ORF">E4167_02550</name>
    <name evidence="4" type="ORF">HBO38_29985</name>
    <name evidence="3" type="ORF">HBO43_06460</name>
    <name evidence="2" type="ORF">YA0849_16205</name>
</gene>
<dbReference type="Pfam" id="PF06551">
    <property type="entry name" value="DUF1120"/>
    <property type="match status" value="1"/>
</dbReference>
<feature type="signal peptide" evidence="1">
    <location>
        <begin position="1"/>
        <end position="22"/>
    </location>
</feature>
<evidence type="ECO:0000313" key="2">
    <source>
        <dbReference type="EMBL" id="MBI6650542.1"/>
    </source>
</evidence>
<accession>A0A0R3BCQ0</accession>